<evidence type="ECO:0000313" key="5">
    <source>
        <dbReference type="Proteomes" id="UP001474181"/>
    </source>
</evidence>
<protein>
    <submittedName>
        <fullName evidence="4">GNAT family N-acetyltransferase</fullName>
    </submittedName>
</protein>
<dbReference type="Pfam" id="PF00583">
    <property type="entry name" value="Acetyltransf_1"/>
    <property type="match status" value="1"/>
</dbReference>
<dbReference type="Proteomes" id="UP001474181">
    <property type="component" value="Unassembled WGS sequence"/>
</dbReference>
<dbReference type="RefSeq" id="WP_350782768.1">
    <property type="nucleotide sequence ID" value="NZ_JBEPEK010000134.1"/>
</dbReference>
<sequence>MSGDGVRVRHITDADWDAIAAMESRAYAELGLSEGRAALRSRADASPETCFVLDVGAQQAGYVLALPYPPFGYPDLERAEQPAVAAHHPRNLHLHDIVVAERLRGRGLGQRLLDHLILTAGARGFDRISLIAVGRSEPFWSARGFTAYPGISPDGYGANAVYMSRGTAESTKRVDVCVPCP</sequence>
<dbReference type="InterPro" id="IPR050832">
    <property type="entry name" value="Bact_Acetyltransf"/>
</dbReference>
<dbReference type="EMBL" id="JBEPEK010000134">
    <property type="protein sequence ID" value="MER7181722.1"/>
    <property type="molecule type" value="Genomic_DNA"/>
</dbReference>
<dbReference type="InterPro" id="IPR000182">
    <property type="entry name" value="GNAT_dom"/>
</dbReference>
<evidence type="ECO:0000256" key="1">
    <source>
        <dbReference type="ARBA" id="ARBA00022679"/>
    </source>
</evidence>
<name>A0ABV1WY79_9ACTN</name>
<dbReference type="PANTHER" id="PTHR43877">
    <property type="entry name" value="AMINOALKYLPHOSPHONATE N-ACETYLTRANSFERASE-RELATED-RELATED"/>
    <property type="match status" value="1"/>
</dbReference>
<keyword evidence="1" id="KW-0808">Transferase</keyword>
<dbReference type="Gene3D" id="3.40.630.30">
    <property type="match status" value="1"/>
</dbReference>
<dbReference type="CDD" id="cd04301">
    <property type="entry name" value="NAT_SF"/>
    <property type="match status" value="1"/>
</dbReference>
<proteinExistence type="predicted"/>
<dbReference type="PROSITE" id="PS51186">
    <property type="entry name" value="GNAT"/>
    <property type="match status" value="1"/>
</dbReference>
<evidence type="ECO:0000259" key="3">
    <source>
        <dbReference type="PROSITE" id="PS51186"/>
    </source>
</evidence>
<dbReference type="SUPFAM" id="SSF55729">
    <property type="entry name" value="Acyl-CoA N-acyltransferases (Nat)"/>
    <property type="match status" value="1"/>
</dbReference>
<keyword evidence="5" id="KW-1185">Reference proteome</keyword>
<evidence type="ECO:0000313" key="4">
    <source>
        <dbReference type="EMBL" id="MER7181722.1"/>
    </source>
</evidence>
<reference evidence="4 5" key="1">
    <citation type="submission" date="2024-06" db="EMBL/GenBank/DDBJ databases">
        <title>The Natural Products Discovery Center: Release of the First 8490 Sequenced Strains for Exploring Actinobacteria Biosynthetic Diversity.</title>
        <authorList>
            <person name="Kalkreuter E."/>
            <person name="Kautsar S.A."/>
            <person name="Yang D."/>
            <person name="Bader C.D."/>
            <person name="Teijaro C.N."/>
            <person name="Fluegel L."/>
            <person name="Davis C.M."/>
            <person name="Simpson J.R."/>
            <person name="Lauterbach L."/>
            <person name="Steele A.D."/>
            <person name="Gui C."/>
            <person name="Meng S."/>
            <person name="Li G."/>
            <person name="Viehrig K."/>
            <person name="Ye F."/>
            <person name="Su P."/>
            <person name="Kiefer A.F."/>
            <person name="Nichols A."/>
            <person name="Cepeda A.J."/>
            <person name="Yan W."/>
            <person name="Fan B."/>
            <person name="Jiang Y."/>
            <person name="Adhikari A."/>
            <person name="Zheng C.-J."/>
            <person name="Schuster L."/>
            <person name="Cowan T.M."/>
            <person name="Smanski M.J."/>
            <person name="Chevrette M.G."/>
            <person name="De Carvalho L.P.S."/>
            <person name="Shen B."/>
        </authorList>
    </citation>
    <scope>NUCLEOTIDE SEQUENCE [LARGE SCALE GENOMIC DNA]</scope>
    <source>
        <strain evidence="4 5">NPDC000234</strain>
    </source>
</reference>
<organism evidence="4 5">
    <name type="scientific">Streptomyces hyaluromycini</name>
    <dbReference type="NCBI Taxonomy" id="1377993"/>
    <lineage>
        <taxon>Bacteria</taxon>
        <taxon>Bacillati</taxon>
        <taxon>Actinomycetota</taxon>
        <taxon>Actinomycetes</taxon>
        <taxon>Kitasatosporales</taxon>
        <taxon>Streptomycetaceae</taxon>
        <taxon>Streptomyces</taxon>
    </lineage>
</organism>
<keyword evidence="2" id="KW-0012">Acyltransferase</keyword>
<comment type="caution">
    <text evidence="4">The sequence shown here is derived from an EMBL/GenBank/DDBJ whole genome shotgun (WGS) entry which is preliminary data.</text>
</comment>
<dbReference type="InterPro" id="IPR016181">
    <property type="entry name" value="Acyl_CoA_acyltransferase"/>
</dbReference>
<evidence type="ECO:0000256" key="2">
    <source>
        <dbReference type="ARBA" id="ARBA00023315"/>
    </source>
</evidence>
<gene>
    <name evidence="4" type="ORF">ABT404_19940</name>
</gene>
<accession>A0ABV1WY79</accession>
<feature type="domain" description="N-acetyltransferase" evidence="3">
    <location>
        <begin position="6"/>
        <end position="168"/>
    </location>
</feature>